<reference evidence="2" key="1">
    <citation type="submission" date="2021-04" db="EMBL/GenBank/DDBJ databases">
        <title>Pseudaminobacter soli sp. nov., isolated from paddy soil contaminated by heavy metals.</title>
        <authorList>
            <person name="Zhang K."/>
        </authorList>
    </citation>
    <scope>NUCLEOTIDE SEQUENCE</scope>
    <source>
        <strain evidence="2">19-2017</strain>
    </source>
</reference>
<dbReference type="InterPro" id="IPR022060">
    <property type="entry name" value="DUF3616"/>
</dbReference>
<dbReference type="RefSeq" id="WP_188253986.1">
    <property type="nucleotide sequence ID" value="NZ_JABVCF010000003.1"/>
</dbReference>
<organism evidence="2 3">
    <name type="scientific">Pseudaminobacter soli</name>
    <name type="common">ex Zhang et al. 2022</name>
    <dbReference type="NCBI Taxonomy" id="2831468"/>
    <lineage>
        <taxon>Bacteria</taxon>
        <taxon>Pseudomonadati</taxon>
        <taxon>Pseudomonadota</taxon>
        <taxon>Alphaproteobacteria</taxon>
        <taxon>Hyphomicrobiales</taxon>
        <taxon>Phyllobacteriaceae</taxon>
        <taxon>Pseudaminobacter</taxon>
    </lineage>
</organism>
<evidence type="ECO:0000313" key="2">
    <source>
        <dbReference type="EMBL" id="MBS3648432.1"/>
    </source>
</evidence>
<evidence type="ECO:0000313" key="3">
    <source>
        <dbReference type="Proteomes" id="UP000680348"/>
    </source>
</evidence>
<accession>A0A942E4N5</accession>
<protein>
    <submittedName>
        <fullName evidence="2">DUF3616 domain-containing protein</fullName>
    </submittedName>
</protein>
<proteinExistence type="predicted"/>
<dbReference type="Proteomes" id="UP000680348">
    <property type="component" value="Unassembled WGS sequence"/>
</dbReference>
<dbReference type="Pfam" id="PF12275">
    <property type="entry name" value="DUF3616"/>
    <property type="match status" value="1"/>
</dbReference>
<keyword evidence="3" id="KW-1185">Reference proteome</keyword>
<comment type="caution">
    <text evidence="2">The sequence shown here is derived from an EMBL/GenBank/DDBJ whole genome shotgun (WGS) entry which is preliminary data.</text>
</comment>
<evidence type="ECO:0000259" key="1">
    <source>
        <dbReference type="Pfam" id="PF12275"/>
    </source>
</evidence>
<name>A0A942E4N5_9HYPH</name>
<gene>
    <name evidence="2" type="ORF">KEU06_07290</name>
</gene>
<dbReference type="EMBL" id="JAGWCR010000003">
    <property type="protein sequence ID" value="MBS3648432.1"/>
    <property type="molecule type" value="Genomic_DNA"/>
</dbReference>
<feature type="domain" description="DUF3616" evidence="1">
    <location>
        <begin position="53"/>
        <end position="136"/>
    </location>
</feature>
<sequence>MLTTFLCGAPFHSIAAELKEVGTIVLPHDSATYDSKKKRFEQSHNLSGMFCPAPDWCIVVSDERRGIHRLNVTRGAESRPQVTFGTSLKLEWPSKKFLKAHGLDDKPRELDLEAIASTGDTLLFLGSHGNKRMSGKINPGSHLVAIASVSDLKSKDVVPAKWASLDKLFRRDLIGEVLNKPLQCGGLNIEGATVLGDRLLIGIRIPTKADGPSPATLVVSTPYAGLLKEDFSEAKPHPLPTQQSLIGIRAMETVGDAVLVVTGDAGVSDLKDDSACATNLYKEDPARPFELRVWRPAKGDFFETEPRITFATVTEMDADNELSPAKLEGIAADPARPGAFFILYDGSDKVRYLEGLKLQ</sequence>
<dbReference type="AlphaFoldDB" id="A0A942E4N5"/>